<name>A0AA38HI62_9CUCU</name>
<comment type="caution">
    <text evidence="1">The sequence shown here is derived from an EMBL/GenBank/DDBJ whole genome shotgun (WGS) entry which is preliminary data.</text>
</comment>
<accession>A0AA38HI62</accession>
<gene>
    <name evidence="1" type="ORF">Zmor_004266</name>
</gene>
<sequence length="91" mass="10479">MKPNSPDKINDIVFALSQRKEPSPNSIINEMLKNLPPLAINRLSSFATSAMSLGSFPTRWKAATVLMLRLLGLQRWPKPWRRFYYTCQKSL</sequence>
<organism evidence="1 2">
    <name type="scientific">Zophobas morio</name>
    <dbReference type="NCBI Taxonomy" id="2755281"/>
    <lineage>
        <taxon>Eukaryota</taxon>
        <taxon>Metazoa</taxon>
        <taxon>Ecdysozoa</taxon>
        <taxon>Arthropoda</taxon>
        <taxon>Hexapoda</taxon>
        <taxon>Insecta</taxon>
        <taxon>Pterygota</taxon>
        <taxon>Neoptera</taxon>
        <taxon>Endopterygota</taxon>
        <taxon>Coleoptera</taxon>
        <taxon>Polyphaga</taxon>
        <taxon>Cucujiformia</taxon>
        <taxon>Tenebrionidae</taxon>
        <taxon>Zophobas</taxon>
    </lineage>
</organism>
<protein>
    <submittedName>
        <fullName evidence="1">Uncharacterized protein</fullName>
    </submittedName>
</protein>
<dbReference type="EMBL" id="JALNTZ010001415">
    <property type="protein sequence ID" value="KAJ3625386.1"/>
    <property type="molecule type" value="Genomic_DNA"/>
</dbReference>
<proteinExistence type="predicted"/>
<keyword evidence="2" id="KW-1185">Reference proteome</keyword>
<evidence type="ECO:0000313" key="1">
    <source>
        <dbReference type="EMBL" id="KAJ3625386.1"/>
    </source>
</evidence>
<dbReference type="AlphaFoldDB" id="A0AA38HI62"/>
<dbReference type="Proteomes" id="UP001168821">
    <property type="component" value="Unassembled WGS sequence"/>
</dbReference>
<reference evidence="1" key="1">
    <citation type="journal article" date="2023" name="G3 (Bethesda)">
        <title>Whole genome assemblies of Zophobas morio and Tenebrio molitor.</title>
        <authorList>
            <person name="Kaur S."/>
            <person name="Stinson S.A."/>
            <person name="diCenzo G.C."/>
        </authorList>
    </citation>
    <scope>NUCLEOTIDE SEQUENCE</scope>
    <source>
        <strain evidence="1">QUZm001</strain>
    </source>
</reference>
<evidence type="ECO:0000313" key="2">
    <source>
        <dbReference type="Proteomes" id="UP001168821"/>
    </source>
</evidence>